<dbReference type="Gene3D" id="3.30.710.10">
    <property type="entry name" value="Potassium Channel Kv1.1, Chain A"/>
    <property type="match status" value="1"/>
</dbReference>
<dbReference type="EMBL" id="JAPEIS010000001">
    <property type="protein sequence ID" value="KAJ8069683.1"/>
    <property type="molecule type" value="Genomic_DNA"/>
</dbReference>
<accession>A0A9X0AWG7</accession>
<dbReference type="SUPFAM" id="SSF54695">
    <property type="entry name" value="POZ domain"/>
    <property type="match status" value="1"/>
</dbReference>
<keyword evidence="3" id="KW-1185">Reference proteome</keyword>
<dbReference type="InterPro" id="IPR011333">
    <property type="entry name" value="SKP1/BTB/POZ_sf"/>
</dbReference>
<dbReference type="Pfam" id="PF00651">
    <property type="entry name" value="BTB"/>
    <property type="match status" value="1"/>
</dbReference>
<evidence type="ECO:0000313" key="3">
    <source>
        <dbReference type="Proteomes" id="UP001152300"/>
    </source>
</evidence>
<comment type="caution">
    <text evidence="2">The sequence shown here is derived from an EMBL/GenBank/DDBJ whole genome shotgun (WGS) entry which is preliminary data.</text>
</comment>
<dbReference type="PANTHER" id="PTHR47843">
    <property type="entry name" value="BTB DOMAIN-CONTAINING PROTEIN-RELATED"/>
    <property type="match status" value="1"/>
</dbReference>
<dbReference type="PROSITE" id="PS50097">
    <property type="entry name" value="BTB"/>
    <property type="match status" value="1"/>
</dbReference>
<protein>
    <recommendedName>
        <fullName evidence="1">BTB domain-containing protein</fullName>
    </recommendedName>
</protein>
<dbReference type="OrthoDB" id="194443at2759"/>
<dbReference type="Proteomes" id="UP001152300">
    <property type="component" value="Unassembled WGS sequence"/>
</dbReference>
<sequence>MSTLTEKLPEKRQEIKFLHPLLSDPKKRPFSSPNEMVTFIIGTGDMQETFQIHKQVACQHSEVWDRAFNSAFIEGQTQTYSIEDTNPEAFRLLMQWVYQEKFDHVDSEDFNCCESMDEFFRCIFEYPLLLELWVLADKFLIRRLQNYTMNIMCRKQTVCKIDMLAMHYTYVYNNTAEDSALRRFVVAQSCWSKQKFCWTEDVFSCEMDNYPKEMLMDMVTAIKAQVPETVRERKHSLVGVSLGSFLLAENLSTGKQFSLQFLLCSLMLLQLLD</sequence>
<proteinExistence type="predicted"/>
<dbReference type="SMART" id="SM00225">
    <property type="entry name" value="BTB"/>
    <property type="match status" value="1"/>
</dbReference>
<feature type="domain" description="BTB" evidence="1">
    <location>
        <begin position="35"/>
        <end position="106"/>
    </location>
</feature>
<dbReference type="PANTHER" id="PTHR47843:SF2">
    <property type="entry name" value="BTB DOMAIN-CONTAINING PROTEIN"/>
    <property type="match status" value="1"/>
</dbReference>
<reference evidence="2" key="1">
    <citation type="submission" date="2022-11" db="EMBL/GenBank/DDBJ databases">
        <title>Genome Resource of Sclerotinia nivalis Strain SnTB1, a Plant Pathogen Isolated from American Ginseng.</title>
        <authorList>
            <person name="Fan S."/>
        </authorList>
    </citation>
    <scope>NUCLEOTIDE SEQUENCE</scope>
    <source>
        <strain evidence="2">SnTB1</strain>
    </source>
</reference>
<evidence type="ECO:0000313" key="2">
    <source>
        <dbReference type="EMBL" id="KAJ8069683.1"/>
    </source>
</evidence>
<name>A0A9X0AWG7_9HELO</name>
<dbReference type="CDD" id="cd18186">
    <property type="entry name" value="BTB_POZ_ZBTB_KLHL-like"/>
    <property type="match status" value="1"/>
</dbReference>
<gene>
    <name evidence="2" type="ORF">OCU04_000109</name>
</gene>
<organism evidence="2 3">
    <name type="scientific">Sclerotinia nivalis</name>
    <dbReference type="NCBI Taxonomy" id="352851"/>
    <lineage>
        <taxon>Eukaryota</taxon>
        <taxon>Fungi</taxon>
        <taxon>Dikarya</taxon>
        <taxon>Ascomycota</taxon>
        <taxon>Pezizomycotina</taxon>
        <taxon>Leotiomycetes</taxon>
        <taxon>Helotiales</taxon>
        <taxon>Sclerotiniaceae</taxon>
        <taxon>Sclerotinia</taxon>
    </lineage>
</organism>
<dbReference type="AlphaFoldDB" id="A0A9X0AWG7"/>
<evidence type="ECO:0000259" key="1">
    <source>
        <dbReference type="PROSITE" id="PS50097"/>
    </source>
</evidence>
<dbReference type="InterPro" id="IPR000210">
    <property type="entry name" value="BTB/POZ_dom"/>
</dbReference>